<dbReference type="PANTHER" id="PTHR43000">
    <property type="entry name" value="DTDP-D-GLUCOSE 4,6-DEHYDRATASE-RELATED"/>
    <property type="match status" value="1"/>
</dbReference>
<comment type="similarity">
    <text evidence="1">Belongs to the NAD(P)-dependent epimerase/dehydratase family.</text>
</comment>
<dbReference type="Pfam" id="PF01370">
    <property type="entry name" value="Epimerase"/>
    <property type="match status" value="1"/>
</dbReference>
<dbReference type="SUPFAM" id="SSF51735">
    <property type="entry name" value="NAD(P)-binding Rossmann-fold domains"/>
    <property type="match status" value="1"/>
</dbReference>
<gene>
    <name evidence="3" type="ORF">N7Z68_21050</name>
</gene>
<dbReference type="RefSeq" id="WP_275120434.1">
    <property type="nucleotide sequence ID" value="NZ_JAOTPO010000021.1"/>
</dbReference>
<sequence length="302" mass="34593">MMKIAITGGTGFLGEYVVESIKKENQNPIILSRKEIGEIEVDCEARFTDYSKLDLLEKLSDIEAVVHLAAKRGSQGKISEFHDNEVMTQNLYEACLELNISNVVYASTISIYSNEDWLPWKEIQVPIPELMYGVSKLANEHIGNIYSRKKGMSIKNLRFAHLYGFNEKNNYMINRFFRQAYHREQIVLNTRSVAKREFLYVKDAAKAVVYALKHPSLSGTFNIGSGEAYTNYEVAEAINTVFGNDNNIMIKDHTAEEGIHSSYMDSMLAEKYLYFTPDYSFSDALSEIYKLMRGLDDVPLWY</sequence>
<accession>A0ABT5VK67</accession>
<reference evidence="3" key="1">
    <citation type="submission" date="2024-05" db="EMBL/GenBank/DDBJ databases">
        <title>Alkalihalobacillus sp. strain MEB203 novel alkaliphilic bacterium from Lonar Lake, India.</title>
        <authorList>
            <person name="Joshi A."/>
            <person name="Thite S."/>
            <person name="Mengade P."/>
        </authorList>
    </citation>
    <scope>NUCLEOTIDE SEQUENCE</scope>
    <source>
        <strain evidence="3">MEB 203</strain>
    </source>
</reference>
<evidence type="ECO:0000259" key="2">
    <source>
        <dbReference type="Pfam" id="PF01370"/>
    </source>
</evidence>
<name>A0ABT5VK67_9BACI</name>
<dbReference type="InterPro" id="IPR036291">
    <property type="entry name" value="NAD(P)-bd_dom_sf"/>
</dbReference>
<dbReference type="InterPro" id="IPR001509">
    <property type="entry name" value="Epimerase_deHydtase"/>
</dbReference>
<evidence type="ECO:0000313" key="4">
    <source>
        <dbReference type="Proteomes" id="UP001148125"/>
    </source>
</evidence>
<feature type="domain" description="NAD-dependent epimerase/dehydratase" evidence="2">
    <location>
        <begin position="4"/>
        <end position="224"/>
    </location>
</feature>
<dbReference type="Proteomes" id="UP001148125">
    <property type="component" value="Unassembled WGS sequence"/>
</dbReference>
<dbReference type="CDD" id="cd08946">
    <property type="entry name" value="SDR_e"/>
    <property type="match status" value="1"/>
</dbReference>
<evidence type="ECO:0000256" key="1">
    <source>
        <dbReference type="ARBA" id="ARBA00007637"/>
    </source>
</evidence>
<proteinExistence type="inferred from homology"/>
<evidence type="ECO:0000313" key="3">
    <source>
        <dbReference type="EMBL" id="MDE5415841.1"/>
    </source>
</evidence>
<dbReference type="Gene3D" id="3.40.50.720">
    <property type="entry name" value="NAD(P)-binding Rossmann-like Domain"/>
    <property type="match status" value="1"/>
</dbReference>
<organism evidence="3 4">
    <name type="scientific">Alkalihalobacterium chitinilyticum</name>
    <dbReference type="NCBI Taxonomy" id="2980103"/>
    <lineage>
        <taxon>Bacteria</taxon>
        <taxon>Bacillati</taxon>
        <taxon>Bacillota</taxon>
        <taxon>Bacilli</taxon>
        <taxon>Bacillales</taxon>
        <taxon>Bacillaceae</taxon>
        <taxon>Alkalihalobacterium</taxon>
    </lineage>
</organism>
<protein>
    <submittedName>
        <fullName evidence="3">NAD(P)-dependent oxidoreductase</fullName>
    </submittedName>
</protein>
<keyword evidence="4" id="KW-1185">Reference proteome</keyword>
<dbReference type="EMBL" id="JAOTPO010000021">
    <property type="protein sequence ID" value="MDE5415841.1"/>
    <property type="molecule type" value="Genomic_DNA"/>
</dbReference>
<comment type="caution">
    <text evidence="3">The sequence shown here is derived from an EMBL/GenBank/DDBJ whole genome shotgun (WGS) entry which is preliminary data.</text>
</comment>